<organism evidence="1 2">
    <name type="scientific">Papaver nudicaule</name>
    <name type="common">Iceland poppy</name>
    <dbReference type="NCBI Taxonomy" id="74823"/>
    <lineage>
        <taxon>Eukaryota</taxon>
        <taxon>Viridiplantae</taxon>
        <taxon>Streptophyta</taxon>
        <taxon>Embryophyta</taxon>
        <taxon>Tracheophyta</taxon>
        <taxon>Spermatophyta</taxon>
        <taxon>Magnoliopsida</taxon>
        <taxon>Ranunculales</taxon>
        <taxon>Papaveraceae</taxon>
        <taxon>Papaveroideae</taxon>
        <taxon>Papaver</taxon>
    </lineage>
</organism>
<dbReference type="Proteomes" id="UP001177140">
    <property type="component" value="Unassembled WGS sequence"/>
</dbReference>
<dbReference type="EMBL" id="JAJJMA010213152">
    <property type="protein sequence ID" value="MCL7040501.1"/>
    <property type="molecule type" value="Genomic_DNA"/>
</dbReference>
<accession>A0AA42AUK1</accession>
<protein>
    <submittedName>
        <fullName evidence="1">Uncharacterized protein</fullName>
    </submittedName>
</protein>
<feature type="non-terminal residue" evidence="1">
    <location>
        <position position="72"/>
    </location>
</feature>
<dbReference type="AlphaFoldDB" id="A0AA42AUK1"/>
<feature type="non-terminal residue" evidence="1">
    <location>
        <position position="1"/>
    </location>
</feature>
<proteinExistence type="predicted"/>
<name>A0AA42AUK1_PAPNU</name>
<gene>
    <name evidence="1" type="ORF">MKW94_029570</name>
</gene>
<reference evidence="1" key="1">
    <citation type="submission" date="2022-03" db="EMBL/GenBank/DDBJ databases">
        <title>A functionally conserved STORR gene fusion in Papaver species that diverged 16.8 million years ago.</title>
        <authorList>
            <person name="Catania T."/>
        </authorList>
    </citation>
    <scope>NUCLEOTIDE SEQUENCE</scope>
    <source>
        <strain evidence="1">S-191538</strain>
    </source>
</reference>
<keyword evidence="2" id="KW-1185">Reference proteome</keyword>
<evidence type="ECO:0000313" key="2">
    <source>
        <dbReference type="Proteomes" id="UP001177140"/>
    </source>
</evidence>
<comment type="caution">
    <text evidence="1">The sequence shown here is derived from an EMBL/GenBank/DDBJ whole genome shotgun (WGS) entry which is preliminary data.</text>
</comment>
<sequence>GEETASSSDFLEDFLQDKTSALEKLGGSAIFIIDAKVFNSATNDPISIAAEDIESICRKEQRASVVNVVVYI</sequence>
<evidence type="ECO:0000313" key="1">
    <source>
        <dbReference type="EMBL" id="MCL7040501.1"/>
    </source>
</evidence>